<comment type="caution">
    <text evidence="1">The sequence shown here is derived from an EMBL/GenBank/DDBJ whole genome shotgun (WGS) entry which is preliminary data.</text>
</comment>
<dbReference type="EMBL" id="VUJU01009799">
    <property type="protein sequence ID" value="KAF0717526.1"/>
    <property type="molecule type" value="Genomic_DNA"/>
</dbReference>
<evidence type="ECO:0000313" key="2">
    <source>
        <dbReference type="Proteomes" id="UP000478052"/>
    </source>
</evidence>
<evidence type="ECO:0000313" key="1">
    <source>
        <dbReference type="EMBL" id="KAF0717526.1"/>
    </source>
</evidence>
<accession>A0A6G0W1I1</accession>
<reference evidence="1 2" key="1">
    <citation type="submission" date="2019-08" db="EMBL/GenBank/DDBJ databases">
        <title>Whole genome of Aphis craccivora.</title>
        <authorList>
            <person name="Voronova N.V."/>
            <person name="Shulinski R.S."/>
            <person name="Bandarenka Y.V."/>
            <person name="Zhorov D.G."/>
            <person name="Warner D."/>
        </authorList>
    </citation>
    <scope>NUCLEOTIDE SEQUENCE [LARGE SCALE GENOMIC DNA]</scope>
    <source>
        <strain evidence="1">180601</strain>
        <tissue evidence="1">Whole Body</tissue>
    </source>
</reference>
<keyword evidence="2" id="KW-1185">Reference proteome</keyword>
<organism evidence="1 2">
    <name type="scientific">Aphis craccivora</name>
    <name type="common">Cowpea aphid</name>
    <dbReference type="NCBI Taxonomy" id="307492"/>
    <lineage>
        <taxon>Eukaryota</taxon>
        <taxon>Metazoa</taxon>
        <taxon>Ecdysozoa</taxon>
        <taxon>Arthropoda</taxon>
        <taxon>Hexapoda</taxon>
        <taxon>Insecta</taxon>
        <taxon>Pterygota</taxon>
        <taxon>Neoptera</taxon>
        <taxon>Paraneoptera</taxon>
        <taxon>Hemiptera</taxon>
        <taxon>Sternorrhyncha</taxon>
        <taxon>Aphidomorpha</taxon>
        <taxon>Aphidoidea</taxon>
        <taxon>Aphididae</taxon>
        <taxon>Aphidini</taxon>
        <taxon>Aphis</taxon>
        <taxon>Aphis</taxon>
    </lineage>
</organism>
<name>A0A6G0W1I1_APHCR</name>
<gene>
    <name evidence="1" type="ORF">FWK35_00027792</name>
</gene>
<dbReference type="AlphaFoldDB" id="A0A6G0W1I1"/>
<proteinExistence type="predicted"/>
<protein>
    <submittedName>
        <fullName evidence="1">Protein ANTAGONIST OF LIKE HETEROCHROMATIN PROTEIN 1-like isoform X1</fullName>
    </submittedName>
</protein>
<sequence>MIALILDEEEEINSKKRKKKHDVQKFYEYFRMTQYSFHILLGKIETKIKKQETHWRKPISARERLAVCLSLLLMYMFVMESHLAFGEIGSNVFNVAPIPERNASIG</sequence>
<dbReference type="Proteomes" id="UP000478052">
    <property type="component" value="Unassembled WGS sequence"/>
</dbReference>
<dbReference type="OrthoDB" id="8195499at2759"/>